<sequence length="48" mass="5237">MATVRLVIDVLAEGVRRRPTEGIGMLVGLPIIILSLMGWIAVFMAMEP</sequence>
<reference evidence="2 3" key="1">
    <citation type="submission" date="2023-02" db="EMBL/GenBank/DDBJ databases">
        <title>Genome sequence of Sphingomonas naphthae.</title>
        <authorList>
            <person name="Kim S."/>
            <person name="Heo J."/>
            <person name="Kwon S.-W."/>
        </authorList>
    </citation>
    <scope>NUCLEOTIDE SEQUENCE [LARGE SCALE GENOMIC DNA]</scope>
    <source>
        <strain evidence="2 3">KACC 18716</strain>
    </source>
</reference>
<keyword evidence="3" id="KW-1185">Reference proteome</keyword>
<gene>
    <name evidence="2" type="ORF">PQ455_10500</name>
</gene>
<evidence type="ECO:0000313" key="3">
    <source>
        <dbReference type="Proteomes" id="UP001220395"/>
    </source>
</evidence>
<name>A0ABY7TFT8_9SPHN</name>
<evidence type="ECO:0008006" key="4">
    <source>
        <dbReference type="Google" id="ProtNLM"/>
    </source>
</evidence>
<protein>
    <recommendedName>
        <fullName evidence="4">ABC transporter permease</fullName>
    </recommendedName>
</protein>
<dbReference type="Proteomes" id="UP001220395">
    <property type="component" value="Chromosome"/>
</dbReference>
<organism evidence="2 3">
    <name type="scientific">Sphingomonas naphthae</name>
    <dbReference type="NCBI Taxonomy" id="1813468"/>
    <lineage>
        <taxon>Bacteria</taxon>
        <taxon>Pseudomonadati</taxon>
        <taxon>Pseudomonadota</taxon>
        <taxon>Alphaproteobacteria</taxon>
        <taxon>Sphingomonadales</taxon>
        <taxon>Sphingomonadaceae</taxon>
        <taxon>Sphingomonas</taxon>
    </lineage>
</organism>
<evidence type="ECO:0000256" key="1">
    <source>
        <dbReference type="SAM" id="Phobius"/>
    </source>
</evidence>
<keyword evidence="1" id="KW-0812">Transmembrane</keyword>
<proteinExistence type="predicted"/>
<dbReference type="RefSeq" id="WP_273686028.1">
    <property type="nucleotide sequence ID" value="NZ_CP117411.1"/>
</dbReference>
<feature type="transmembrane region" description="Helical" evidence="1">
    <location>
        <begin position="26"/>
        <end position="46"/>
    </location>
</feature>
<evidence type="ECO:0000313" key="2">
    <source>
        <dbReference type="EMBL" id="WCT72078.1"/>
    </source>
</evidence>
<keyword evidence="1" id="KW-0472">Membrane</keyword>
<accession>A0ABY7TFT8</accession>
<keyword evidence="1" id="KW-1133">Transmembrane helix</keyword>
<dbReference type="EMBL" id="CP117411">
    <property type="protein sequence ID" value="WCT72078.1"/>
    <property type="molecule type" value="Genomic_DNA"/>
</dbReference>